<evidence type="ECO:0000313" key="1">
    <source>
        <dbReference type="EMBL" id="KRY11008.1"/>
    </source>
</evidence>
<dbReference type="EMBL" id="JYDQ01000209">
    <property type="protein sequence ID" value="KRY11008.1"/>
    <property type="molecule type" value="Genomic_DNA"/>
</dbReference>
<dbReference type="Proteomes" id="UP000054783">
    <property type="component" value="Unassembled WGS sequence"/>
</dbReference>
<sequence>MGSCPRRYSIALRIVSLSTEVLVELCQICCSKKEYNRTQRQPKLVFDLQNRRSERRKLMRPIH</sequence>
<name>A0A0V0ZET9_9BILA</name>
<accession>A0A0V0ZET9</accession>
<gene>
    <name evidence="1" type="ORF">T12_5015</name>
</gene>
<comment type="caution">
    <text evidence="1">The sequence shown here is derived from an EMBL/GenBank/DDBJ whole genome shotgun (WGS) entry which is preliminary data.</text>
</comment>
<reference evidence="1 2" key="1">
    <citation type="submission" date="2015-01" db="EMBL/GenBank/DDBJ databases">
        <title>Evolution of Trichinella species and genotypes.</title>
        <authorList>
            <person name="Korhonen P.K."/>
            <person name="Edoardo P."/>
            <person name="Giuseppe L.R."/>
            <person name="Gasser R.B."/>
        </authorList>
    </citation>
    <scope>NUCLEOTIDE SEQUENCE [LARGE SCALE GENOMIC DNA]</scope>
    <source>
        <strain evidence="1">ISS2496</strain>
    </source>
</reference>
<keyword evidence="2" id="KW-1185">Reference proteome</keyword>
<proteinExistence type="predicted"/>
<evidence type="ECO:0000313" key="2">
    <source>
        <dbReference type="Proteomes" id="UP000054783"/>
    </source>
</evidence>
<organism evidence="1 2">
    <name type="scientific">Trichinella patagoniensis</name>
    <dbReference type="NCBI Taxonomy" id="990121"/>
    <lineage>
        <taxon>Eukaryota</taxon>
        <taxon>Metazoa</taxon>
        <taxon>Ecdysozoa</taxon>
        <taxon>Nematoda</taxon>
        <taxon>Enoplea</taxon>
        <taxon>Dorylaimia</taxon>
        <taxon>Trichinellida</taxon>
        <taxon>Trichinellidae</taxon>
        <taxon>Trichinella</taxon>
    </lineage>
</organism>
<protein>
    <submittedName>
        <fullName evidence="1">Uncharacterized protein</fullName>
    </submittedName>
</protein>
<dbReference type="AlphaFoldDB" id="A0A0V0ZET9"/>